<reference evidence="1 2" key="1">
    <citation type="submission" date="2020-02" db="EMBL/GenBank/DDBJ databases">
        <authorList>
            <person name="Kociolek L.K."/>
            <person name="Ozer E.A."/>
        </authorList>
    </citation>
    <scope>NUCLEOTIDE SEQUENCE [LARGE SCALE GENOMIC DNA]</scope>
    <source>
        <strain evidence="1 2">ATCC 14501</strain>
    </source>
</reference>
<dbReference type="Proteomes" id="UP000503330">
    <property type="component" value="Chromosome"/>
</dbReference>
<accession>A0AAP9SGT3</accession>
<gene>
    <name evidence="1" type="ORF">G4D54_17815</name>
</gene>
<name>A0AAP9SGT3_CLOIN</name>
<dbReference type="RefSeq" id="WP_002607636.1">
    <property type="nucleotide sequence ID" value="NZ_BAAACC010000015.1"/>
</dbReference>
<dbReference type="InterPro" id="IPR036388">
    <property type="entry name" value="WH-like_DNA-bd_sf"/>
</dbReference>
<evidence type="ECO:0000313" key="2">
    <source>
        <dbReference type="Proteomes" id="UP000503330"/>
    </source>
</evidence>
<dbReference type="EMBL" id="CP048838">
    <property type="protein sequence ID" value="QJA05235.1"/>
    <property type="molecule type" value="Genomic_DNA"/>
</dbReference>
<dbReference type="Gene3D" id="1.10.10.10">
    <property type="entry name" value="Winged helix-like DNA-binding domain superfamily/Winged helix DNA-binding domain"/>
    <property type="match status" value="1"/>
</dbReference>
<dbReference type="AlphaFoldDB" id="A0AAP9SGT3"/>
<evidence type="ECO:0000313" key="1">
    <source>
        <dbReference type="EMBL" id="QJA05235.1"/>
    </source>
</evidence>
<protein>
    <submittedName>
        <fullName evidence="1">MGMT family protein</fullName>
    </submittedName>
</protein>
<proteinExistence type="predicted"/>
<dbReference type="GeneID" id="61927434"/>
<sequence>MANEDRKDFNAMLHDSKDMPKYKIITDFKSIEKYGSSNMYFAPPIDYDERMRKVPYGKVITVGDLREYFAKVNHADFTEPITAGIFVSIAAWASYQRSKDETPYWRTLKANGELNAKYPGGVEAQKEKLEAEGHAIIRKGRTNFRYFVKDYTKVLFDLNEDES</sequence>
<organism evidence="1 2">
    <name type="scientific">Clostridium innocuum</name>
    <dbReference type="NCBI Taxonomy" id="1522"/>
    <lineage>
        <taxon>Bacteria</taxon>
        <taxon>Bacillati</taxon>
        <taxon>Bacillota</taxon>
        <taxon>Clostridia</taxon>
        <taxon>Eubacteriales</taxon>
        <taxon>Clostridiaceae</taxon>
        <taxon>Clostridium</taxon>
    </lineage>
</organism>